<sequence length="253" mass="28768">MHEKLTVGQVASLVGVSVRTLHHYEESGLLNPARTRSGYRVYSSADIDRLQQILVYRSLDFSLHEIQEILETGNAKDYLSQQKRLLIEKIYRLQSVLAAVETMMEVNTMNPTAAEKARAMHAKYRDEAESRYGASPDFQESERRSANFSEADWASMMERTEHFEAACAQAMNDGVSPGSAEAGELAERHRELMNLNFDCSYEKQVLIAKTYVTDERFTQHYNKRAEGLAQWIHDAVLENARAQGVDVDAAEWK</sequence>
<proteinExistence type="predicted"/>
<dbReference type="PRINTS" id="PR00040">
    <property type="entry name" value="HTHMERR"/>
</dbReference>
<dbReference type="PANTHER" id="PTHR30204:SF90">
    <property type="entry name" value="HTH-TYPE TRANSCRIPTIONAL ACTIVATOR MTA"/>
    <property type="match status" value="1"/>
</dbReference>
<evidence type="ECO:0000256" key="4">
    <source>
        <dbReference type="ARBA" id="ARBA00023163"/>
    </source>
</evidence>
<evidence type="ECO:0000259" key="5">
    <source>
        <dbReference type="PROSITE" id="PS50937"/>
    </source>
</evidence>
<keyword evidence="3" id="KW-0010">Activator</keyword>
<dbReference type="EMBL" id="BMDC01000004">
    <property type="protein sequence ID" value="GGH65606.1"/>
    <property type="molecule type" value="Genomic_DNA"/>
</dbReference>
<dbReference type="PANTHER" id="PTHR30204">
    <property type="entry name" value="REDOX-CYCLING DRUG-SENSING TRANSCRIPTIONAL ACTIVATOR SOXR"/>
    <property type="match status" value="1"/>
</dbReference>
<evidence type="ECO:0000256" key="2">
    <source>
        <dbReference type="ARBA" id="ARBA00023125"/>
    </source>
</evidence>
<dbReference type="GO" id="GO:0003677">
    <property type="term" value="F:DNA binding"/>
    <property type="evidence" value="ECO:0007669"/>
    <property type="project" value="UniProtKB-KW"/>
</dbReference>
<dbReference type="Pfam" id="PF07739">
    <property type="entry name" value="TipAS"/>
    <property type="match status" value="1"/>
</dbReference>
<gene>
    <name evidence="6" type="ORF">GCM10007359_19020</name>
</gene>
<evidence type="ECO:0000313" key="6">
    <source>
        <dbReference type="EMBL" id="GGH65606.1"/>
    </source>
</evidence>
<feature type="domain" description="HTH merR-type" evidence="5">
    <location>
        <begin position="4"/>
        <end position="72"/>
    </location>
</feature>
<dbReference type="SUPFAM" id="SSF89082">
    <property type="entry name" value="Antibiotic binding domain of TipA-like multidrug resistance regulators"/>
    <property type="match status" value="1"/>
</dbReference>
<accession>A0A917IXH6</accession>
<evidence type="ECO:0000313" key="7">
    <source>
        <dbReference type="Proteomes" id="UP000600171"/>
    </source>
</evidence>
<dbReference type="SUPFAM" id="SSF46955">
    <property type="entry name" value="Putative DNA-binding domain"/>
    <property type="match status" value="1"/>
</dbReference>
<dbReference type="Gene3D" id="1.10.490.50">
    <property type="entry name" value="Antibiotic binding domain of TipA-like multidrug resistance regulators"/>
    <property type="match status" value="1"/>
</dbReference>
<dbReference type="InterPro" id="IPR012925">
    <property type="entry name" value="TipAS_dom"/>
</dbReference>
<organism evidence="6 7">
    <name type="scientific">Rothia aerolata</name>
    <dbReference type="NCBI Taxonomy" id="1812262"/>
    <lineage>
        <taxon>Bacteria</taxon>
        <taxon>Bacillati</taxon>
        <taxon>Actinomycetota</taxon>
        <taxon>Actinomycetes</taxon>
        <taxon>Micrococcales</taxon>
        <taxon>Micrococcaceae</taxon>
        <taxon>Rothia</taxon>
    </lineage>
</organism>
<keyword evidence="1" id="KW-0805">Transcription regulation</keyword>
<name>A0A917IXH6_9MICC</name>
<dbReference type="RefSeq" id="WP_188360151.1">
    <property type="nucleotide sequence ID" value="NZ_BMDC01000004.1"/>
</dbReference>
<dbReference type="InterPro" id="IPR036244">
    <property type="entry name" value="TipA-like_antibiotic-bd"/>
</dbReference>
<dbReference type="Pfam" id="PF13411">
    <property type="entry name" value="MerR_1"/>
    <property type="match status" value="1"/>
</dbReference>
<dbReference type="InterPro" id="IPR047057">
    <property type="entry name" value="MerR_fam"/>
</dbReference>
<keyword evidence="2" id="KW-0238">DNA-binding</keyword>
<dbReference type="InterPro" id="IPR009061">
    <property type="entry name" value="DNA-bd_dom_put_sf"/>
</dbReference>
<dbReference type="PROSITE" id="PS00552">
    <property type="entry name" value="HTH_MERR_1"/>
    <property type="match status" value="1"/>
</dbReference>
<dbReference type="Gene3D" id="1.10.1660.10">
    <property type="match status" value="1"/>
</dbReference>
<dbReference type="CDD" id="cd01106">
    <property type="entry name" value="HTH_TipAL-Mta"/>
    <property type="match status" value="1"/>
</dbReference>
<dbReference type="PROSITE" id="PS50937">
    <property type="entry name" value="HTH_MERR_2"/>
    <property type="match status" value="1"/>
</dbReference>
<dbReference type="GO" id="GO:0003700">
    <property type="term" value="F:DNA-binding transcription factor activity"/>
    <property type="evidence" value="ECO:0007669"/>
    <property type="project" value="InterPro"/>
</dbReference>
<keyword evidence="7" id="KW-1185">Reference proteome</keyword>
<reference evidence="6 7" key="1">
    <citation type="journal article" date="2014" name="Int. J. Syst. Evol. Microbiol.">
        <title>Complete genome sequence of Corynebacterium casei LMG S-19264T (=DSM 44701T), isolated from a smear-ripened cheese.</title>
        <authorList>
            <consortium name="US DOE Joint Genome Institute (JGI-PGF)"/>
            <person name="Walter F."/>
            <person name="Albersmeier A."/>
            <person name="Kalinowski J."/>
            <person name="Ruckert C."/>
        </authorList>
    </citation>
    <scope>NUCLEOTIDE SEQUENCE [LARGE SCALE GENOMIC DNA]</scope>
    <source>
        <strain evidence="6 7">CCM 8669</strain>
    </source>
</reference>
<dbReference type="SMART" id="SM00422">
    <property type="entry name" value="HTH_MERR"/>
    <property type="match status" value="1"/>
</dbReference>
<evidence type="ECO:0000256" key="3">
    <source>
        <dbReference type="ARBA" id="ARBA00023159"/>
    </source>
</evidence>
<dbReference type="AlphaFoldDB" id="A0A917IXH6"/>
<comment type="caution">
    <text evidence="6">The sequence shown here is derived from an EMBL/GenBank/DDBJ whole genome shotgun (WGS) entry which is preliminary data.</text>
</comment>
<dbReference type="InterPro" id="IPR000551">
    <property type="entry name" value="MerR-type_HTH_dom"/>
</dbReference>
<protein>
    <submittedName>
        <fullName evidence="6">MerR family transcriptional regulator</fullName>
    </submittedName>
</protein>
<keyword evidence="4" id="KW-0804">Transcription</keyword>
<evidence type="ECO:0000256" key="1">
    <source>
        <dbReference type="ARBA" id="ARBA00023015"/>
    </source>
</evidence>
<dbReference type="Proteomes" id="UP000600171">
    <property type="component" value="Unassembled WGS sequence"/>
</dbReference>